<keyword evidence="8" id="KW-0764">Sulfate transport</keyword>
<dbReference type="Pfam" id="PF07264">
    <property type="entry name" value="EI24"/>
    <property type="match status" value="1"/>
</dbReference>
<evidence type="ECO:0000256" key="8">
    <source>
        <dbReference type="ARBA" id="ARBA00023032"/>
    </source>
</evidence>
<dbReference type="GO" id="GO:0000103">
    <property type="term" value="P:sulfate assimilation"/>
    <property type="evidence" value="ECO:0007669"/>
    <property type="project" value="TreeGrafter"/>
</dbReference>
<evidence type="ECO:0000256" key="2">
    <source>
        <dbReference type="ARBA" id="ARBA00022448"/>
    </source>
</evidence>
<dbReference type="AlphaFoldDB" id="A0A1M6C9A6"/>
<feature type="transmembrane region" description="Helical" evidence="10">
    <location>
        <begin position="29"/>
        <end position="51"/>
    </location>
</feature>
<dbReference type="STRING" id="797419.SAMN05216556_103169"/>
<feature type="transmembrane region" description="Helical" evidence="10">
    <location>
        <begin position="148"/>
        <end position="174"/>
    </location>
</feature>
<keyword evidence="12" id="KW-1185">Reference proteome</keyword>
<dbReference type="GO" id="GO:0005886">
    <property type="term" value="C:plasma membrane"/>
    <property type="evidence" value="ECO:0007669"/>
    <property type="project" value="TreeGrafter"/>
</dbReference>
<keyword evidence="5" id="KW-0028">Amino-acid biosynthesis</keyword>
<evidence type="ECO:0000256" key="6">
    <source>
        <dbReference type="ARBA" id="ARBA00022692"/>
    </source>
</evidence>
<organism evidence="11 12">
    <name type="scientific">Aequorivita viscosa</name>
    <dbReference type="NCBI Taxonomy" id="797419"/>
    <lineage>
        <taxon>Bacteria</taxon>
        <taxon>Pseudomonadati</taxon>
        <taxon>Bacteroidota</taxon>
        <taxon>Flavobacteriia</taxon>
        <taxon>Flavobacteriales</taxon>
        <taxon>Flavobacteriaceae</taxon>
        <taxon>Aequorivita</taxon>
    </lineage>
</organism>
<keyword evidence="9 10" id="KW-0472">Membrane</keyword>
<evidence type="ECO:0000256" key="7">
    <source>
        <dbReference type="ARBA" id="ARBA00022989"/>
    </source>
</evidence>
<gene>
    <name evidence="11" type="ORF">SAMN04487908_103168</name>
</gene>
<protein>
    <submittedName>
        <fullName evidence="11">CysZ protein</fullName>
    </submittedName>
</protein>
<dbReference type="Proteomes" id="UP000184172">
    <property type="component" value="Unassembled WGS sequence"/>
</dbReference>
<dbReference type="PANTHER" id="PTHR37468:SF1">
    <property type="entry name" value="SULFATE TRANSPORTER CYSZ"/>
    <property type="match status" value="1"/>
</dbReference>
<keyword evidence="4" id="KW-0997">Cell inner membrane</keyword>
<evidence type="ECO:0000256" key="1">
    <source>
        <dbReference type="ARBA" id="ARBA00004141"/>
    </source>
</evidence>
<proteinExistence type="predicted"/>
<reference evidence="12" key="1">
    <citation type="submission" date="2016-11" db="EMBL/GenBank/DDBJ databases">
        <authorList>
            <person name="Varghese N."/>
            <person name="Submissions S."/>
        </authorList>
    </citation>
    <scope>NUCLEOTIDE SEQUENCE [LARGE SCALE GENOMIC DNA]</scope>
    <source>
        <strain evidence="12">DSM 26349</strain>
    </source>
</reference>
<keyword evidence="7 10" id="KW-1133">Transmembrane helix</keyword>
<comment type="subcellular location">
    <subcellularLocation>
        <location evidence="1">Membrane</location>
        <topology evidence="1">Multi-pass membrane protein</topology>
    </subcellularLocation>
</comment>
<keyword evidence="2" id="KW-0813">Transport</keyword>
<dbReference type="RefSeq" id="WP_073215083.1">
    <property type="nucleotide sequence ID" value="NZ_FNNS01000003.1"/>
</dbReference>
<dbReference type="GO" id="GO:0009675">
    <property type="term" value="F:high-affinity sulfate:proton symporter activity"/>
    <property type="evidence" value="ECO:0007669"/>
    <property type="project" value="TreeGrafter"/>
</dbReference>
<dbReference type="GO" id="GO:0019344">
    <property type="term" value="P:cysteine biosynthetic process"/>
    <property type="evidence" value="ECO:0007669"/>
    <property type="project" value="TreeGrafter"/>
</dbReference>
<keyword evidence="6 10" id="KW-0812">Transmembrane</keyword>
<evidence type="ECO:0000256" key="3">
    <source>
        <dbReference type="ARBA" id="ARBA00022475"/>
    </source>
</evidence>
<evidence type="ECO:0000313" key="12">
    <source>
        <dbReference type="Proteomes" id="UP000184172"/>
    </source>
</evidence>
<accession>A0A1M6C9A6</accession>
<evidence type="ECO:0000313" key="11">
    <source>
        <dbReference type="EMBL" id="SHI57473.1"/>
    </source>
</evidence>
<feature type="transmembrane region" description="Helical" evidence="10">
    <location>
        <begin position="71"/>
        <end position="92"/>
    </location>
</feature>
<dbReference type="InterPro" id="IPR059112">
    <property type="entry name" value="CysZ/EI24"/>
</dbReference>
<dbReference type="EMBL" id="FQYV01000003">
    <property type="protein sequence ID" value="SHI57473.1"/>
    <property type="molecule type" value="Genomic_DNA"/>
</dbReference>
<sequence length="262" mass="29450">MTVLKNILKGITAYTDAFKLIGVLKLWKYFAIPMMISFLTAVLIGFLAWGLNDDLGIYISKIWFWEWGAETFRVISNFIGALIIIALGLMLYRHIIMALSAPFMSPVSEKIEKHLYGIASAHNHRNTSNASQLWRGVRINVRNLMMELLFTIPILLIGFIPVIGIVSAVLLFLVQSYYAGFGNMDYTLERHFKYSESIEFVRKNRGLAIGNGIVFMLMLLIPVVGIILVLPLSVTAASTETLRVLEKSKKLNISSCKVSKTL</sequence>
<evidence type="ECO:0000256" key="4">
    <source>
        <dbReference type="ARBA" id="ARBA00022519"/>
    </source>
</evidence>
<dbReference type="InterPro" id="IPR050480">
    <property type="entry name" value="CysZ-like"/>
</dbReference>
<keyword evidence="3" id="KW-1003">Cell membrane</keyword>
<evidence type="ECO:0000256" key="9">
    <source>
        <dbReference type="ARBA" id="ARBA00023136"/>
    </source>
</evidence>
<dbReference type="OrthoDB" id="9787566at2"/>
<feature type="transmembrane region" description="Helical" evidence="10">
    <location>
        <begin position="213"/>
        <end position="237"/>
    </location>
</feature>
<dbReference type="PANTHER" id="PTHR37468">
    <property type="entry name" value="SULFATE TRANSPORTER CYSZ"/>
    <property type="match status" value="1"/>
</dbReference>
<name>A0A1M6C9A6_9FLAO</name>
<evidence type="ECO:0000256" key="10">
    <source>
        <dbReference type="SAM" id="Phobius"/>
    </source>
</evidence>
<evidence type="ECO:0000256" key="5">
    <source>
        <dbReference type="ARBA" id="ARBA00022605"/>
    </source>
</evidence>